<keyword evidence="4 6" id="KW-0805">Transcription regulation</keyword>
<dbReference type="GO" id="GO:0003723">
    <property type="term" value="F:RNA binding"/>
    <property type="evidence" value="ECO:0007669"/>
    <property type="project" value="UniProtKB-UniRule"/>
</dbReference>
<proteinExistence type="inferred from homology"/>
<accession>A0A6I3SKB5</accession>
<sequence length="141" mass="16202">MSRRLGRETALQTLFQVDVGRVESDFALKYTCKEFGVDEQTAEFARRLVEGAMANREAIDEIVRRLAKEWNLERMANVDRNLLRMAIFEMLYQEDVPLNVAINEAIELAKHFSGEESAKFINGILGQLARELRESGHKKEV</sequence>
<dbReference type="NCBIfam" id="TIGR01951">
    <property type="entry name" value="nusB"/>
    <property type="match status" value="1"/>
</dbReference>
<dbReference type="OrthoDB" id="9811381at2"/>
<feature type="domain" description="NusB/RsmB/TIM44" evidence="7">
    <location>
        <begin position="7"/>
        <end position="130"/>
    </location>
</feature>
<keyword evidence="3 6" id="KW-0694">RNA-binding</keyword>
<dbReference type="PANTHER" id="PTHR11078:SF3">
    <property type="entry name" value="ANTITERMINATION NUSB DOMAIN-CONTAINING PROTEIN"/>
    <property type="match status" value="1"/>
</dbReference>
<dbReference type="RefSeq" id="WP_155476433.1">
    <property type="nucleotide sequence ID" value="NZ_WNKU01000010.1"/>
</dbReference>
<dbReference type="HAMAP" id="MF_00073">
    <property type="entry name" value="NusB"/>
    <property type="match status" value="1"/>
</dbReference>
<evidence type="ECO:0000256" key="5">
    <source>
        <dbReference type="ARBA" id="ARBA00023163"/>
    </source>
</evidence>
<dbReference type="InterPro" id="IPR011605">
    <property type="entry name" value="NusB_fam"/>
</dbReference>
<reference evidence="8 9" key="1">
    <citation type="submission" date="2019-11" db="EMBL/GenBank/DDBJ databases">
        <title>Whole-genome sequence of a the green, strictly anaerobic photosynthetic bacterium Heliobacillus mobilis DSM 6151.</title>
        <authorList>
            <person name="Kyndt J.A."/>
            <person name="Meyer T.E."/>
        </authorList>
    </citation>
    <scope>NUCLEOTIDE SEQUENCE [LARGE SCALE GENOMIC DNA]</scope>
    <source>
        <strain evidence="8 9">DSM 6151</strain>
    </source>
</reference>
<dbReference type="PANTHER" id="PTHR11078">
    <property type="entry name" value="N UTILIZATION SUBSTANCE PROTEIN B-RELATED"/>
    <property type="match status" value="1"/>
</dbReference>
<evidence type="ECO:0000256" key="6">
    <source>
        <dbReference type="HAMAP-Rule" id="MF_00073"/>
    </source>
</evidence>
<comment type="caution">
    <text evidence="8">The sequence shown here is derived from an EMBL/GenBank/DDBJ whole genome shotgun (WGS) entry which is preliminary data.</text>
</comment>
<keyword evidence="5 6" id="KW-0804">Transcription</keyword>
<organism evidence="8 9">
    <name type="scientific">Heliobacterium mobile</name>
    <name type="common">Heliobacillus mobilis</name>
    <dbReference type="NCBI Taxonomy" id="28064"/>
    <lineage>
        <taxon>Bacteria</taxon>
        <taxon>Bacillati</taxon>
        <taxon>Bacillota</taxon>
        <taxon>Clostridia</taxon>
        <taxon>Eubacteriales</taxon>
        <taxon>Heliobacteriaceae</taxon>
        <taxon>Heliobacterium</taxon>
    </lineage>
</organism>
<dbReference type="GO" id="GO:0006353">
    <property type="term" value="P:DNA-templated transcription termination"/>
    <property type="evidence" value="ECO:0007669"/>
    <property type="project" value="UniProtKB-UniRule"/>
</dbReference>
<evidence type="ECO:0000313" key="9">
    <source>
        <dbReference type="Proteomes" id="UP000430670"/>
    </source>
</evidence>
<dbReference type="Pfam" id="PF01029">
    <property type="entry name" value="NusB"/>
    <property type="match status" value="1"/>
</dbReference>
<dbReference type="GO" id="GO:0031564">
    <property type="term" value="P:transcription antitermination"/>
    <property type="evidence" value="ECO:0007669"/>
    <property type="project" value="UniProtKB-KW"/>
</dbReference>
<comment type="function">
    <text evidence="6">Involved in transcription antitermination. Required for transcription of ribosomal RNA (rRNA) genes. Binds specifically to the boxA antiterminator sequence of the ribosomal RNA (rrn) operons.</text>
</comment>
<dbReference type="Gene3D" id="1.10.940.10">
    <property type="entry name" value="NusB-like"/>
    <property type="match status" value="1"/>
</dbReference>
<evidence type="ECO:0000256" key="2">
    <source>
        <dbReference type="ARBA" id="ARBA00022814"/>
    </source>
</evidence>
<dbReference type="EMBL" id="WNKU01000010">
    <property type="protein sequence ID" value="MTV49333.1"/>
    <property type="molecule type" value="Genomic_DNA"/>
</dbReference>
<evidence type="ECO:0000256" key="1">
    <source>
        <dbReference type="ARBA" id="ARBA00005952"/>
    </source>
</evidence>
<dbReference type="SUPFAM" id="SSF48013">
    <property type="entry name" value="NusB-like"/>
    <property type="match status" value="1"/>
</dbReference>
<evidence type="ECO:0000313" key="8">
    <source>
        <dbReference type="EMBL" id="MTV49333.1"/>
    </source>
</evidence>
<dbReference type="InterPro" id="IPR006027">
    <property type="entry name" value="NusB_RsmB_TIM44"/>
</dbReference>
<dbReference type="AlphaFoldDB" id="A0A6I3SKB5"/>
<evidence type="ECO:0000259" key="7">
    <source>
        <dbReference type="Pfam" id="PF01029"/>
    </source>
</evidence>
<name>A0A6I3SKB5_HELMO</name>
<comment type="similarity">
    <text evidence="1 6">Belongs to the NusB family.</text>
</comment>
<dbReference type="InterPro" id="IPR035926">
    <property type="entry name" value="NusB-like_sf"/>
</dbReference>
<gene>
    <name evidence="6 8" type="primary">nusB</name>
    <name evidence="8" type="ORF">GJ688_10120</name>
</gene>
<dbReference type="GO" id="GO:0005829">
    <property type="term" value="C:cytosol"/>
    <property type="evidence" value="ECO:0007669"/>
    <property type="project" value="TreeGrafter"/>
</dbReference>
<keyword evidence="2 6" id="KW-0889">Transcription antitermination</keyword>
<protein>
    <recommendedName>
        <fullName evidence="6">Transcription antitermination protein NusB</fullName>
    </recommendedName>
    <alternativeName>
        <fullName evidence="6">Antitermination factor NusB</fullName>
    </alternativeName>
</protein>
<evidence type="ECO:0000256" key="3">
    <source>
        <dbReference type="ARBA" id="ARBA00022884"/>
    </source>
</evidence>
<dbReference type="Proteomes" id="UP000430670">
    <property type="component" value="Unassembled WGS sequence"/>
</dbReference>
<evidence type="ECO:0000256" key="4">
    <source>
        <dbReference type="ARBA" id="ARBA00023015"/>
    </source>
</evidence>
<keyword evidence="9" id="KW-1185">Reference proteome</keyword>